<protein>
    <submittedName>
        <fullName evidence="1">Uncharacterized protein</fullName>
    </submittedName>
</protein>
<dbReference type="OrthoDB" id="7824640at2"/>
<evidence type="ECO:0000313" key="2">
    <source>
        <dbReference type="Proteomes" id="UP000193900"/>
    </source>
</evidence>
<sequence>MPTRDLDAVENYDNYWRAFFQILIAKVLFENEPNDQKKYLSAIRRATTGSASSPFRTILDAGTMLSTWVNSLGHQSSSRGLQPQFKTMAEVFEDGFALLESRKPKKSIYLYIDELEVVYSSKAQFSRDVELATSLVRVIRDMNEKFRERSIPIFLICGIRREISERILGGDTAKIVSDLGEEVSWTRSSWDRDSPKFIHPLFEIILRRSFYSLRPGSRFFPNEERQRIIHELFPFYETGGPGRKGTQAELLDLTTYRPRDVSILFGAAQRVDQNRSSFRRETFQRIIRKPLHDELWRDFSEALRSEFSREQVELLGKVLRRLTERFYFSDFLAALDEFSADPTMAKMLDGFSDADWAEALKQLYVLGAVGNVEQGERIQDRYKFYFRGYTDGLIISPKVEIVKQRALIEA</sequence>
<dbReference type="Proteomes" id="UP000193900">
    <property type="component" value="Unassembled WGS sequence"/>
</dbReference>
<gene>
    <name evidence="1" type="ORF">ROA7023_04012</name>
</gene>
<name>A0A1Y5U006_9RHOB</name>
<accession>A0A1Y5U006</accession>
<proteinExistence type="predicted"/>
<evidence type="ECO:0000313" key="1">
    <source>
        <dbReference type="EMBL" id="SLN75697.1"/>
    </source>
</evidence>
<organism evidence="1 2">
    <name type="scientific">Roseisalinus antarcticus</name>
    <dbReference type="NCBI Taxonomy" id="254357"/>
    <lineage>
        <taxon>Bacteria</taxon>
        <taxon>Pseudomonadati</taxon>
        <taxon>Pseudomonadota</taxon>
        <taxon>Alphaproteobacteria</taxon>
        <taxon>Rhodobacterales</taxon>
        <taxon>Roseobacteraceae</taxon>
        <taxon>Roseisalinus</taxon>
    </lineage>
</organism>
<dbReference type="InterPro" id="IPR059206">
    <property type="entry name" value="Sll1717-like"/>
</dbReference>
<dbReference type="EMBL" id="FWFZ01000037">
    <property type="protein sequence ID" value="SLN75697.1"/>
    <property type="molecule type" value="Genomic_DNA"/>
</dbReference>
<dbReference type="NCBIfam" id="NF047389">
    <property type="entry name" value="ATPase_Sll1717"/>
    <property type="match status" value="1"/>
</dbReference>
<dbReference type="RefSeq" id="WP_143535676.1">
    <property type="nucleotide sequence ID" value="NZ_FWFZ01000037.1"/>
</dbReference>
<reference evidence="1 2" key="1">
    <citation type="submission" date="2017-03" db="EMBL/GenBank/DDBJ databases">
        <authorList>
            <person name="Afonso C.L."/>
            <person name="Miller P.J."/>
            <person name="Scott M.A."/>
            <person name="Spackman E."/>
            <person name="Goraichik I."/>
            <person name="Dimitrov K.M."/>
            <person name="Suarez D.L."/>
            <person name="Swayne D.E."/>
        </authorList>
    </citation>
    <scope>NUCLEOTIDE SEQUENCE [LARGE SCALE GENOMIC DNA]</scope>
    <source>
        <strain evidence="1 2">CECT 7023</strain>
    </source>
</reference>
<dbReference type="AlphaFoldDB" id="A0A1Y5U006"/>
<keyword evidence="2" id="KW-1185">Reference proteome</keyword>